<feature type="domain" description="N-acetyltransferase" evidence="6">
    <location>
        <begin position="27"/>
        <end position="135"/>
    </location>
</feature>
<reference evidence="7 8" key="1">
    <citation type="journal article" date="2019" name="Int. J. Syst. Evol. Microbiol.">
        <title>The Global Catalogue of Microorganisms (GCM) 10K type strain sequencing project: providing services to taxonomists for standard genome sequencing and annotation.</title>
        <authorList>
            <consortium name="The Broad Institute Genomics Platform"/>
            <consortium name="The Broad Institute Genome Sequencing Center for Infectious Disease"/>
            <person name="Wu L."/>
            <person name="Ma J."/>
        </authorList>
    </citation>
    <scope>NUCLEOTIDE SEQUENCE [LARGE SCALE GENOMIC DNA]</scope>
    <source>
        <strain evidence="7 8">JCM 14303</strain>
    </source>
</reference>
<dbReference type="Gene3D" id="3.40.630.30">
    <property type="match status" value="1"/>
</dbReference>
<accession>A0ABN2B659</accession>
<dbReference type="EMBL" id="BAAANC010000002">
    <property type="protein sequence ID" value="GAA1534646.1"/>
    <property type="molecule type" value="Genomic_DNA"/>
</dbReference>
<name>A0ABN2B659_9ACTN</name>
<dbReference type="Pfam" id="PF00583">
    <property type="entry name" value="Acetyltransf_1"/>
    <property type="match status" value="1"/>
</dbReference>
<dbReference type="InterPro" id="IPR000182">
    <property type="entry name" value="GNAT_dom"/>
</dbReference>
<proteinExistence type="predicted"/>
<keyword evidence="4" id="KW-0012">Acyltransferase</keyword>
<evidence type="ECO:0000256" key="2">
    <source>
        <dbReference type="ARBA" id="ARBA00022649"/>
    </source>
</evidence>
<comment type="caution">
    <text evidence="7">The sequence shown here is derived from an EMBL/GenBank/DDBJ whole genome shotgun (WGS) entry which is preliminary data.</text>
</comment>
<evidence type="ECO:0000256" key="5">
    <source>
        <dbReference type="ARBA" id="ARBA00049880"/>
    </source>
</evidence>
<dbReference type="SUPFAM" id="SSF55729">
    <property type="entry name" value="Acyl-CoA N-acyltransferases (Nat)"/>
    <property type="match status" value="1"/>
</dbReference>
<dbReference type="InterPro" id="IPR016181">
    <property type="entry name" value="Acyl_CoA_acyltransferase"/>
</dbReference>
<sequence>MNPNIELLSDHHDVTKLDCGIPQLDEWLRKTARISNERDLAKTYVIADENGVVVAYSALVASSIESTALTSRARHGLPTTLPAVLLGKLAVDMDHRGLGSHLLGHACRIAVAVREIIGARFLFADALNETARNWYLSKDMKAVAGSNVCYARIKDLAG</sequence>
<dbReference type="PANTHER" id="PTHR36449">
    <property type="entry name" value="ACETYLTRANSFERASE-RELATED"/>
    <property type="match status" value="1"/>
</dbReference>
<evidence type="ECO:0000313" key="7">
    <source>
        <dbReference type="EMBL" id="GAA1534646.1"/>
    </source>
</evidence>
<gene>
    <name evidence="7" type="ORF">GCM10009741_41360</name>
</gene>
<dbReference type="RefSeq" id="WP_344176341.1">
    <property type="nucleotide sequence ID" value="NZ_BAAANC010000002.1"/>
</dbReference>
<evidence type="ECO:0000256" key="1">
    <source>
        <dbReference type="ARBA" id="ARBA00022491"/>
    </source>
</evidence>
<evidence type="ECO:0000313" key="8">
    <source>
        <dbReference type="Proteomes" id="UP001500363"/>
    </source>
</evidence>
<keyword evidence="2" id="KW-1277">Toxin-antitoxin system</keyword>
<dbReference type="Proteomes" id="UP001500363">
    <property type="component" value="Unassembled WGS sequence"/>
</dbReference>
<keyword evidence="3" id="KW-0808">Transferase</keyword>
<evidence type="ECO:0000256" key="3">
    <source>
        <dbReference type="ARBA" id="ARBA00022679"/>
    </source>
</evidence>
<keyword evidence="8" id="KW-1185">Reference proteome</keyword>
<dbReference type="PANTHER" id="PTHR36449:SF1">
    <property type="entry name" value="ACETYLTRANSFERASE"/>
    <property type="match status" value="1"/>
</dbReference>
<comment type="catalytic activity">
    <reaction evidence="5">
        <text>glycyl-tRNA(Gly) + acetyl-CoA = N-acetylglycyl-tRNA(Gly) + CoA + H(+)</text>
        <dbReference type="Rhea" id="RHEA:81867"/>
        <dbReference type="Rhea" id="RHEA-COMP:9683"/>
        <dbReference type="Rhea" id="RHEA-COMP:19766"/>
        <dbReference type="ChEBI" id="CHEBI:15378"/>
        <dbReference type="ChEBI" id="CHEBI:57287"/>
        <dbReference type="ChEBI" id="CHEBI:57288"/>
        <dbReference type="ChEBI" id="CHEBI:78522"/>
        <dbReference type="ChEBI" id="CHEBI:232036"/>
    </reaction>
</comment>
<protein>
    <submittedName>
        <fullName evidence="7">GNAT family N-acetyltransferase</fullName>
    </submittedName>
</protein>
<evidence type="ECO:0000256" key="4">
    <source>
        <dbReference type="ARBA" id="ARBA00023315"/>
    </source>
</evidence>
<keyword evidence="1" id="KW-0678">Repressor</keyword>
<organism evidence="7 8">
    <name type="scientific">Kribbella lupini</name>
    <dbReference type="NCBI Taxonomy" id="291602"/>
    <lineage>
        <taxon>Bacteria</taxon>
        <taxon>Bacillati</taxon>
        <taxon>Actinomycetota</taxon>
        <taxon>Actinomycetes</taxon>
        <taxon>Propionibacteriales</taxon>
        <taxon>Kribbellaceae</taxon>
        <taxon>Kribbella</taxon>
    </lineage>
</organism>
<evidence type="ECO:0000259" key="6">
    <source>
        <dbReference type="Pfam" id="PF00583"/>
    </source>
</evidence>